<dbReference type="Pfam" id="PF00072">
    <property type="entry name" value="Response_reg"/>
    <property type="match status" value="1"/>
</dbReference>
<dbReference type="EMBL" id="CP012401">
    <property type="protein sequence ID" value="ALG72168.1"/>
    <property type="molecule type" value="Genomic_DNA"/>
</dbReference>
<dbReference type="SMART" id="SM00448">
    <property type="entry name" value="REC"/>
    <property type="match status" value="1"/>
</dbReference>
<dbReference type="PROSITE" id="PS50110">
    <property type="entry name" value="RESPONSE_REGULATORY"/>
    <property type="match status" value="1"/>
</dbReference>
<sequence>MVGVPFIDLAALRVLVVDDEEGPRTLVASVLRDLGIGQVDTAADGQEALERFRSDGVGYGLIICDWMMPRLNGLDLLKRVRETNSDLPFLMVTALATMEAVKKALAHHVSGYIAKPFTPDQLEEKIFLVLVQKGIGDG</sequence>
<keyword evidence="1" id="KW-0597">Phosphoprotein</keyword>
<protein>
    <recommendedName>
        <fullName evidence="2">Response regulatory domain-containing protein</fullName>
    </recommendedName>
</protein>
<evidence type="ECO:0000256" key="1">
    <source>
        <dbReference type="PROSITE-ProRule" id="PRU00169"/>
    </source>
</evidence>
<dbReference type="InterPro" id="IPR001789">
    <property type="entry name" value="Sig_transdc_resp-reg_receiver"/>
</dbReference>
<dbReference type="GO" id="GO:0000160">
    <property type="term" value="P:phosphorelay signal transduction system"/>
    <property type="evidence" value="ECO:0007669"/>
    <property type="project" value="InterPro"/>
</dbReference>
<dbReference type="Proteomes" id="UP000069935">
    <property type="component" value="Chromosome 1"/>
</dbReference>
<evidence type="ECO:0000313" key="4">
    <source>
        <dbReference type="Proteomes" id="UP000069935"/>
    </source>
</evidence>
<reference evidence="3 4" key="2">
    <citation type="journal article" date="2016" name="Genome Announc.">
        <title>Complete Genome Sequence of a Strain of Azospirillum thiophilum Isolated from a Sulfide Spring.</title>
        <authorList>
            <person name="Fomenkov A."/>
            <person name="Vincze T."/>
            <person name="Grabovich M."/>
            <person name="Anton B.P."/>
            <person name="Dubinina G."/>
            <person name="Orlova M."/>
            <person name="Belousova E."/>
            <person name="Roberts R.J."/>
        </authorList>
    </citation>
    <scope>NUCLEOTIDE SEQUENCE [LARGE SCALE GENOMIC DNA]</scope>
    <source>
        <strain evidence="3 4">BV-S</strain>
    </source>
</reference>
<evidence type="ECO:0000313" key="3">
    <source>
        <dbReference type="EMBL" id="ALG72168.1"/>
    </source>
</evidence>
<dbReference type="AlphaFoldDB" id="A0AAC8VZ88"/>
<dbReference type="PANTHER" id="PTHR43228">
    <property type="entry name" value="TWO-COMPONENT RESPONSE REGULATOR"/>
    <property type="match status" value="1"/>
</dbReference>
<reference evidence="4" key="1">
    <citation type="submission" date="2015-08" db="EMBL/GenBank/DDBJ databases">
        <title>Complete Genome Sequence of Azospirillum thiophilum BV-S.</title>
        <authorList>
            <person name="Fomenkov A."/>
            <person name="Vincze T."/>
            <person name="Grabovich M."/>
            <person name="Dubinina G."/>
            <person name="Orlova M."/>
            <person name="Belousova E."/>
            <person name="Roberts R.J."/>
        </authorList>
    </citation>
    <scope>NUCLEOTIDE SEQUENCE [LARGE SCALE GENOMIC DNA]</scope>
    <source>
        <strain evidence="4">BV-S</strain>
    </source>
</reference>
<feature type="modified residue" description="4-aspartylphosphate" evidence="1">
    <location>
        <position position="65"/>
    </location>
</feature>
<dbReference type="KEGG" id="ati:AL072_10740"/>
<accession>A0AAC8VZ88</accession>
<dbReference type="InterPro" id="IPR011006">
    <property type="entry name" value="CheY-like_superfamily"/>
</dbReference>
<keyword evidence="4" id="KW-1185">Reference proteome</keyword>
<dbReference type="Gene3D" id="3.40.50.2300">
    <property type="match status" value="1"/>
</dbReference>
<proteinExistence type="predicted"/>
<dbReference type="SUPFAM" id="SSF52172">
    <property type="entry name" value="CheY-like"/>
    <property type="match status" value="1"/>
</dbReference>
<evidence type="ECO:0000259" key="2">
    <source>
        <dbReference type="PROSITE" id="PS50110"/>
    </source>
</evidence>
<dbReference type="PANTHER" id="PTHR43228:SF1">
    <property type="entry name" value="TWO-COMPONENT RESPONSE REGULATOR ARR22"/>
    <property type="match status" value="1"/>
</dbReference>
<organism evidence="3 4">
    <name type="scientific">Azospirillum thiophilum</name>
    <dbReference type="NCBI Taxonomy" id="528244"/>
    <lineage>
        <taxon>Bacteria</taxon>
        <taxon>Pseudomonadati</taxon>
        <taxon>Pseudomonadota</taxon>
        <taxon>Alphaproteobacteria</taxon>
        <taxon>Rhodospirillales</taxon>
        <taxon>Azospirillaceae</taxon>
        <taxon>Azospirillum</taxon>
    </lineage>
</organism>
<gene>
    <name evidence="3" type="ORF">AL072_10740</name>
</gene>
<name>A0AAC8VZ88_9PROT</name>
<dbReference type="InterPro" id="IPR052048">
    <property type="entry name" value="ST_Response_Regulator"/>
</dbReference>
<feature type="domain" description="Response regulatory" evidence="2">
    <location>
        <begin position="13"/>
        <end position="130"/>
    </location>
</feature>